<reference evidence="2" key="1">
    <citation type="journal article" date="2022" name="bioRxiv">
        <title>Sequencing and chromosome-scale assembly of the giantPleurodeles waltlgenome.</title>
        <authorList>
            <person name="Brown T."/>
            <person name="Elewa A."/>
            <person name="Iarovenko S."/>
            <person name="Subramanian E."/>
            <person name="Araus A.J."/>
            <person name="Petzold A."/>
            <person name="Susuki M."/>
            <person name="Suzuki K.-i.T."/>
            <person name="Hayashi T."/>
            <person name="Toyoda A."/>
            <person name="Oliveira C."/>
            <person name="Osipova E."/>
            <person name="Leigh N.D."/>
            <person name="Simon A."/>
            <person name="Yun M.H."/>
        </authorList>
    </citation>
    <scope>NUCLEOTIDE SEQUENCE</scope>
    <source>
        <strain evidence="2">20211129_DDA</strain>
        <tissue evidence="2">Liver</tissue>
    </source>
</reference>
<organism evidence="2 3">
    <name type="scientific">Pleurodeles waltl</name>
    <name type="common">Iberian ribbed newt</name>
    <dbReference type="NCBI Taxonomy" id="8319"/>
    <lineage>
        <taxon>Eukaryota</taxon>
        <taxon>Metazoa</taxon>
        <taxon>Chordata</taxon>
        <taxon>Craniata</taxon>
        <taxon>Vertebrata</taxon>
        <taxon>Euteleostomi</taxon>
        <taxon>Amphibia</taxon>
        <taxon>Batrachia</taxon>
        <taxon>Caudata</taxon>
        <taxon>Salamandroidea</taxon>
        <taxon>Salamandridae</taxon>
        <taxon>Pleurodelinae</taxon>
        <taxon>Pleurodeles</taxon>
    </lineage>
</organism>
<name>A0AAV7LYH9_PLEWA</name>
<dbReference type="Proteomes" id="UP001066276">
    <property type="component" value="Chromosome 10"/>
</dbReference>
<accession>A0AAV7LYH9</accession>
<feature type="compositionally biased region" description="Basic residues" evidence="1">
    <location>
        <begin position="70"/>
        <end position="86"/>
    </location>
</feature>
<evidence type="ECO:0000256" key="1">
    <source>
        <dbReference type="SAM" id="MobiDB-lite"/>
    </source>
</evidence>
<dbReference type="AlphaFoldDB" id="A0AAV7LYH9"/>
<dbReference type="EMBL" id="JANPWB010000014">
    <property type="protein sequence ID" value="KAJ1096266.1"/>
    <property type="molecule type" value="Genomic_DNA"/>
</dbReference>
<protein>
    <submittedName>
        <fullName evidence="2">Uncharacterized protein</fullName>
    </submittedName>
</protein>
<evidence type="ECO:0000313" key="3">
    <source>
        <dbReference type="Proteomes" id="UP001066276"/>
    </source>
</evidence>
<comment type="caution">
    <text evidence="2">The sequence shown here is derived from an EMBL/GenBank/DDBJ whole genome shotgun (WGS) entry which is preliminary data.</text>
</comment>
<gene>
    <name evidence="2" type="ORF">NDU88_001409</name>
</gene>
<feature type="region of interest" description="Disordered" evidence="1">
    <location>
        <begin position="64"/>
        <end position="86"/>
    </location>
</feature>
<feature type="region of interest" description="Disordered" evidence="1">
    <location>
        <begin position="1"/>
        <end position="23"/>
    </location>
</feature>
<keyword evidence="3" id="KW-1185">Reference proteome</keyword>
<evidence type="ECO:0000313" key="2">
    <source>
        <dbReference type="EMBL" id="KAJ1096266.1"/>
    </source>
</evidence>
<sequence>MGALDSVQAHHGSGSDLQCEKAQPSMAIKSMHGHMSEEGTGLVDSSSEIMKENMLRALSIMGTDACPNVNKKRRTPSRGSGRHRKR</sequence>
<proteinExistence type="predicted"/>